<dbReference type="AlphaFoldDB" id="A0AAN9LBE9"/>
<dbReference type="EMBL" id="JAYMYR010000011">
    <property type="protein sequence ID" value="KAK7332261.1"/>
    <property type="molecule type" value="Genomic_DNA"/>
</dbReference>
<evidence type="ECO:0000313" key="1">
    <source>
        <dbReference type="EMBL" id="KAK7332261.1"/>
    </source>
</evidence>
<name>A0AAN9LBE9_PHACN</name>
<keyword evidence="2" id="KW-1185">Reference proteome</keyword>
<comment type="caution">
    <text evidence="1">The sequence shown here is derived from an EMBL/GenBank/DDBJ whole genome shotgun (WGS) entry which is preliminary data.</text>
</comment>
<dbReference type="Proteomes" id="UP001374584">
    <property type="component" value="Unassembled WGS sequence"/>
</dbReference>
<reference evidence="1 2" key="1">
    <citation type="submission" date="2024-01" db="EMBL/GenBank/DDBJ databases">
        <title>The genomes of 5 underutilized Papilionoideae crops provide insights into root nodulation and disease resistanc.</title>
        <authorList>
            <person name="Jiang F."/>
        </authorList>
    </citation>
    <scope>NUCLEOTIDE SEQUENCE [LARGE SCALE GENOMIC DNA]</scope>
    <source>
        <strain evidence="1">JINMINGXINNONG_FW02</strain>
        <tissue evidence="1">Leaves</tissue>
    </source>
</reference>
<sequence length="69" mass="8123">MPSYIGCHMKCTSYIRSLVGTICFRTNFHLCLVTFSMIIRKSVITVKTKQRVLPIELTCYQSFNHWTKF</sequence>
<protein>
    <submittedName>
        <fullName evidence="1">Uncharacterized protein</fullName>
    </submittedName>
</protein>
<organism evidence="1 2">
    <name type="scientific">Phaseolus coccineus</name>
    <name type="common">Scarlet runner bean</name>
    <name type="synonym">Phaseolus multiflorus</name>
    <dbReference type="NCBI Taxonomy" id="3886"/>
    <lineage>
        <taxon>Eukaryota</taxon>
        <taxon>Viridiplantae</taxon>
        <taxon>Streptophyta</taxon>
        <taxon>Embryophyta</taxon>
        <taxon>Tracheophyta</taxon>
        <taxon>Spermatophyta</taxon>
        <taxon>Magnoliopsida</taxon>
        <taxon>eudicotyledons</taxon>
        <taxon>Gunneridae</taxon>
        <taxon>Pentapetalae</taxon>
        <taxon>rosids</taxon>
        <taxon>fabids</taxon>
        <taxon>Fabales</taxon>
        <taxon>Fabaceae</taxon>
        <taxon>Papilionoideae</taxon>
        <taxon>50 kb inversion clade</taxon>
        <taxon>NPAAA clade</taxon>
        <taxon>indigoferoid/millettioid clade</taxon>
        <taxon>Phaseoleae</taxon>
        <taxon>Phaseolus</taxon>
    </lineage>
</organism>
<gene>
    <name evidence="1" type="ORF">VNO80_29011</name>
</gene>
<accession>A0AAN9LBE9</accession>
<evidence type="ECO:0000313" key="2">
    <source>
        <dbReference type="Proteomes" id="UP001374584"/>
    </source>
</evidence>
<proteinExistence type="predicted"/>